<feature type="domain" description="DUF7730" evidence="2">
    <location>
        <begin position="106"/>
        <end position="170"/>
    </location>
</feature>
<organism evidence="3 4">
    <name type="scientific">Cucurbitaria berberidis CBS 394.84</name>
    <dbReference type="NCBI Taxonomy" id="1168544"/>
    <lineage>
        <taxon>Eukaryota</taxon>
        <taxon>Fungi</taxon>
        <taxon>Dikarya</taxon>
        <taxon>Ascomycota</taxon>
        <taxon>Pezizomycotina</taxon>
        <taxon>Dothideomycetes</taxon>
        <taxon>Pleosporomycetidae</taxon>
        <taxon>Pleosporales</taxon>
        <taxon>Pleosporineae</taxon>
        <taxon>Cucurbitariaceae</taxon>
        <taxon>Cucurbitaria</taxon>
    </lineage>
</organism>
<feature type="region of interest" description="Disordered" evidence="1">
    <location>
        <begin position="1"/>
        <end position="27"/>
    </location>
</feature>
<protein>
    <recommendedName>
        <fullName evidence="2">DUF7730 domain-containing protein</fullName>
    </recommendedName>
</protein>
<gene>
    <name evidence="3" type="ORF">K460DRAFT_411107</name>
</gene>
<evidence type="ECO:0000256" key="1">
    <source>
        <dbReference type="SAM" id="MobiDB-lite"/>
    </source>
</evidence>
<reference evidence="3" key="1">
    <citation type="submission" date="2020-01" db="EMBL/GenBank/DDBJ databases">
        <authorList>
            <consortium name="DOE Joint Genome Institute"/>
            <person name="Haridas S."/>
            <person name="Albert R."/>
            <person name="Binder M."/>
            <person name="Bloem J."/>
            <person name="Labutti K."/>
            <person name="Salamov A."/>
            <person name="Andreopoulos B."/>
            <person name="Baker S.E."/>
            <person name="Barry K."/>
            <person name="Bills G."/>
            <person name="Bluhm B.H."/>
            <person name="Cannon C."/>
            <person name="Castanera R."/>
            <person name="Culley D.E."/>
            <person name="Daum C."/>
            <person name="Ezra D."/>
            <person name="Gonzalez J.B."/>
            <person name="Henrissat B."/>
            <person name="Kuo A."/>
            <person name="Liang C."/>
            <person name="Lipzen A."/>
            <person name="Lutzoni F."/>
            <person name="Magnuson J."/>
            <person name="Mondo S."/>
            <person name="Nolan M."/>
            <person name="Ohm R."/>
            <person name="Pangilinan J."/>
            <person name="Park H.-J."/>
            <person name="Ramirez L."/>
            <person name="Alfaro M."/>
            <person name="Sun H."/>
            <person name="Tritt A."/>
            <person name="Yoshinaga Y."/>
            <person name="Zwiers L.-H."/>
            <person name="Turgeon B.G."/>
            <person name="Goodwin S.B."/>
            <person name="Spatafora J.W."/>
            <person name="Crous P.W."/>
            <person name="Grigoriev I.V."/>
        </authorList>
    </citation>
    <scope>NUCLEOTIDE SEQUENCE</scope>
    <source>
        <strain evidence="3">CBS 394.84</strain>
    </source>
</reference>
<dbReference type="InterPro" id="IPR056632">
    <property type="entry name" value="DUF7730"/>
</dbReference>
<feature type="compositionally biased region" description="Basic and acidic residues" evidence="1">
    <location>
        <begin position="1"/>
        <end position="12"/>
    </location>
</feature>
<dbReference type="OrthoDB" id="5413827at2759"/>
<dbReference type="PANTHER" id="PTHR38790">
    <property type="entry name" value="2EXR DOMAIN-CONTAINING PROTEIN-RELATED"/>
    <property type="match status" value="1"/>
</dbReference>
<comment type="caution">
    <text evidence="3">The sequence shown here is derived from an EMBL/GenBank/DDBJ whole genome shotgun (WGS) entry which is preliminary data.</text>
</comment>
<evidence type="ECO:0000259" key="2">
    <source>
        <dbReference type="Pfam" id="PF24864"/>
    </source>
</evidence>
<accession>A0A9P4G7P1</accession>
<dbReference type="Proteomes" id="UP000800039">
    <property type="component" value="Unassembled WGS sequence"/>
</dbReference>
<dbReference type="RefSeq" id="XP_040783087.1">
    <property type="nucleotide sequence ID" value="XM_040937455.1"/>
</dbReference>
<sequence length="270" mass="30547">MAPHRPVADERARRAKKVATTSTTTKRADKVVKRPARGYHKFRNGMLNVTPKGGEKELVKNNQMSPLLSLPPEIRNNIWKQVLGGKVFRAGHIGAHGRSKLSVSPTEPANTMALLQTCRQIYAEAAQMPLLLSIFSFSRMRHVSYYLKKTLKPHQRKLITSIQFEVETTKERDLQYASELGLYRSLPSLLPNLEKICVCVFAAATSDDDVVQETERLVRQYFAHSIQGTSAEWNVEQTEQKWVSYNASWEGTATDSDEPVKLVEEEHAII</sequence>
<dbReference type="AlphaFoldDB" id="A0A9P4G7P1"/>
<dbReference type="EMBL" id="ML976620">
    <property type="protein sequence ID" value="KAF1840524.1"/>
    <property type="molecule type" value="Genomic_DNA"/>
</dbReference>
<dbReference type="GeneID" id="63854705"/>
<name>A0A9P4G7P1_9PLEO</name>
<dbReference type="PANTHER" id="PTHR38790:SF4">
    <property type="entry name" value="2EXR DOMAIN-CONTAINING PROTEIN"/>
    <property type="match status" value="1"/>
</dbReference>
<keyword evidence="4" id="KW-1185">Reference proteome</keyword>
<proteinExistence type="predicted"/>
<evidence type="ECO:0000313" key="3">
    <source>
        <dbReference type="EMBL" id="KAF1840524.1"/>
    </source>
</evidence>
<dbReference type="Pfam" id="PF24864">
    <property type="entry name" value="DUF7730"/>
    <property type="match status" value="1"/>
</dbReference>
<evidence type="ECO:0000313" key="4">
    <source>
        <dbReference type="Proteomes" id="UP000800039"/>
    </source>
</evidence>